<evidence type="ECO:0000313" key="1">
    <source>
        <dbReference type="EMBL" id="NUU86825.1"/>
    </source>
</evidence>
<accession>A0A6M2ETC0</accession>
<dbReference type="EMBL" id="GILB01006492">
    <property type="protein sequence ID" value="NUU86825.1"/>
    <property type="molecule type" value="Transcribed_RNA"/>
</dbReference>
<proteinExistence type="predicted"/>
<name>A0A6M2ETC0_9ROSI</name>
<sequence length="119" mass="13610">MTRSTGGLTRRCLLHLVADRKLIAFYPQILKSFCLVLPRTLILSASAMHITCIRTVMLMSTVIGSWYHKMELICRWDLIAGRIPGRKAEEIERFWIMKHREGSAGNGKLYNEVKSKTSS</sequence>
<protein>
    <submittedName>
        <fullName evidence="1">Uncharacterized protein</fullName>
    </submittedName>
</protein>
<dbReference type="AlphaFoldDB" id="A0A6M2ETC0"/>
<organism evidence="1">
    <name type="scientific">Populus davidiana</name>
    <dbReference type="NCBI Taxonomy" id="266767"/>
    <lineage>
        <taxon>Eukaryota</taxon>
        <taxon>Viridiplantae</taxon>
        <taxon>Streptophyta</taxon>
        <taxon>Embryophyta</taxon>
        <taxon>Tracheophyta</taxon>
        <taxon>Spermatophyta</taxon>
        <taxon>Magnoliopsida</taxon>
        <taxon>eudicotyledons</taxon>
        <taxon>Gunneridae</taxon>
        <taxon>Pentapetalae</taxon>
        <taxon>rosids</taxon>
        <taxon>fabids</taxon>
        <taxon>Malpighiales</taxon>
        <taxon>Salicaceae</taxon>
        <taxon>Saliceae</taxon>
        <taxon>Populus</taxon>
    </lineage>
</organism>
<reference evidence="1" key="1">
    <citation type="submission" date="2020-03" db="EMBL/GenBank/DDBJ databases">
        <authorList>
            <person name="Zhang R."/>
        </authorList>
    </citation>
    <scope>NUCLEOTIDE SEQUENCE</scope>
</reference>